<dbReference type="Proteomes" id="UP000297776">
    <property type="component" value="Unassembled WGS sequence"/>
</dbReference>
<evidence type="ECO:0000313" key="4">
    <source>
        <dbReference type="EMBL" id="TFD99490.1"/>
    </source>
</evidence>
<dbReference type="Gene3D" id="3.90.79.10">
    <property type="entry name" value="Nucleoside Triphosphate Pyrophosphohydrolase"/>
    <property type="match status" value="2"/>
</dbReference>
<dbReference type="RefSeq" id="WP_134382532.1">
    <property type="nucleotide sequence ID" value="NZ_SORX01000010.1"/>
</dbReference>
<dbReference type="PROSITE" id="PS51462">
    <property type="entry name" value="NUDIX"/>
    <property type="match status" value="2"/>
</dbReference>
<sequence length="308" mass="35204">MATTYVKWGEATVKLSWTESGELPDEKSITSVHGFCFHKGQVMLVNLNHRGWDIPGGHVDEGETPLQAFQREVMEEGYVEGDCRMIGYITVDHHENEHWNPAGRYPQVGYQVFFRMDITALHSFASEYEATGRKFVGVHELPEMYDGWNEIYEGALKSAERIVEKDKNVKVAAFILRESTDNTYELLVHSFPESDLRVPGGGVENAEGLEAALFREIDEEAGLSDVRIVRKLGGITYYKPFIQKMVERHDYLLIAPVDTPDHWVHMVTGEDKDAGVLFEYRWIKEGECDMVDPELNTFLNAKHIPELY</sequence>
<feature type="domain" description="Nudix hydrolase" evidence="3">
    <location>
        <begin position="166"/>
        <end position="303"/>
    </location>
</feature>
<dbReference type="EMBL" id="SORX01000010">
    <property type="protein sequence ID" value="TFD99490.1"/>
    <property type="molecule type" value="Genomic_DNA"/>
</dbReference>
<dbReference type="AlphaFoldDB" id="A0A4Y8LEQ8"/>
<dbReference type="PANTHER" id="PTHR43736:SF1">
    <property type="entry name" value="DIHYDRONEOPTERIN TRIPHOSPHATE DIPHOSPHATASE"/>
    <property type="match status" value="1"/>
</dbReference>
<protein>
    <submittedName>
        <fullName evidence="4">NUDIX domain-containing protein</fullName>
    </submittedName>
</protein>
<comment type="caution">
    <text evidence="4">The sequence shown here is derived from an EMBL/GenBank/DDBJ whole genome shotgun (WGS) entry which is preliminary data.</text>
</comment>
<dbReference type="CDD" id="cd02883">
    <property type="entry name" value="NUDIX_Hydrolase"/>
    <property type="match status" value="1"/>
</dbReference>
<keyword evidence="2" id="KW-0378">Hydrolase</keyword>
<reference evidence="4 5" key="1">
    <citation type="submission" date="2019-03" db="EMBL/GenBank/DDBJ databases">
        <authorList>
            <person name="Yang Y."/>
        </authorList>
    </citation>
    <scope>NUCLEOTIDE SEQUENCE [LARGE SCALE GENOMIC DNA]</scope>
    <source>
        <strain evidence="4 5">ASL-1</strain>
    </source>
</reference>
<name>A0A4Y8LEQ8_9BACL</name>
<evidence type="ECO:0000313" key="5">
    <source>
        <dbReference type="Proteomes" id="UP000297776"/>
    </source>
</evidence>
<dbReference type="Pfam" id="PF00293">
    <property type="entry name" value="NUDIX"/>
    <property type="match status" value="2"/>
</dbReference>
<evidence type="ECO:0000256" key="2">
    <source>
        <dbReference type="ARBA" id="ARBA00022801"/>
    </source>
</evidence>
<feature type="domain" description="Nudix hydrolase" evidence="3">
    <location>
        <begin position="27"/>
        <end position="157"/>
    </location>
</feature>
<accession>A0A4Y8LEQ8</accession>
<dbReference type="InterPro" id="IPR020084">
    <property type="entry name" value="NUDIX_hydrolase_CS"/>
</dbReference>
<evidence type="ECO:0000259" key="3">
    <source>
        <dbReference type="PROSITE" id="PS51462"/>
    </source>
</evidence>
<dbReference type="GO" id="GO:0016787">
    <property type="term" value="F:hydrolase activity"/>
    <property type="evidence" value="ECO:0007669"/>
    <property type="project" value="UniProtKB-KW"/>
</dbReference>
<dbReference type="InterPro" id="IPR015797">
    <property type="entry name" value="NUDIX_hydrolase-like_dom_sf"/>
</dbReference>
<dbReference type="OrthoDB" id="9804442at2"/>
<keyword evidence="5" id="KW-1185">Reference proteome</keyword>
<gene>
    <name evidence="4" type="ORF">E2626_14620</name>
</gene>
<dbReference type="PROSITE" id="PS00893">
    <property type="entry name" value="NUDIX_BOX"/>
    <property type="match status" value="1"/>
</dbReference>
<dbReference type="PANTHER" id="PTHR43736">
    <property type="entry name" value="ADP-RIBOSE PYROPHOSPHATASE"/>
    <property type="match status" value="1"/>
</dbReference>
<organism evidence="4 5">
    <name type="scientific">Jeotgalibacillus salarius</name>
    <dbReference type="NCBI Taxonomy" id="546023"/>
    <lineage>
        <taxon>Bacteria</taxon>
        <taxon>Bacillati</taxon>
        <taxon>Bacillota</taxon>
        <taxon>Bacilli</taxon>
        <taxon>Bacillales</taxon>
        <taxon>Caryophanaceae</taxon>
        <taxon>Jeotgalibacillus</taxon>
    </lineage>
</organism>
<dbReference type="InterPro" id="IPR000086">
    <property type="entry name" value="NUDIX_hydrolase_dom"/>
</dbReference>
<proteinExistence type="inferred from homology"/>
<comment type="similarity">
    <text evidence="1">Belongs to the Nudix hydrolase family.</text>
</comment>
<dbReference type="SUPFAM" id="SSF55811">
    <property type="entry name" value="Nudix"/>
    <property type="match status" value="2"/>
</dbReference>
<evidence type="ECO:0000256" key="1">
    <source>
        <dbReference type="ARBA" id="ARBA00005582"/>
    </source>
</evidence>